<proteinExistence type="predicted"/>
<dbReference type="EMBL" id="FPBF01000001">
    <property type="protein sequence ID" value="SFT41584.1"/>
    <property type="molecule type" value="Genomic_DNA"/>
</dbReference>
<gene>
    <name evidence="1" type="ORF">SAMN04489724_0658</name>
</gene>
<protein>
    <recommendedName>
        <fullName evidence="3">SGNH/GDSL hydrolase family protein</fullName>
    </recommendedName>
</protein>
<keyword evidence="2" id="KW-1185">Reference proteome</keyword>
<evidence type="ECO:0000313" key="2">
    <source>
        <dbReference type="Proteomes" id="UP000199673"/>
    </source>
</evidence>
<sequence length="303" mass="35441">MSIFSILPLASLYLIFLLENGTADPFYQRFVTPKQKALILGNSKAAQGIIPSIIIEQLADVYQANLYNYSFTVYNSPFGPAYLESVKNKLAEYDGKRYFIITVDPWSISSDINDPNNLDKFEENDRFISDINDVSSNPNVPYLLKWFSKSYYEIILMRSKNNLSKLNEDGWFMTGENVSKNVMDHQRKLMVDYYTDYLNKYSLSELRLKYLKETIGFLKERGDVYLVRMPLHTDILKIEEQVVIDFDQKIHELSNLFDVPFFDYSKSVNVFEFKDGLHLDKKSAENFSNQLVERISRFEELKN</sequence>
<accession>A0A1I6XUU5</accession>
<dbReference type="STRING" id="305507.SAMN04489724_0658"/>
<dbReference type="AlphaFoldDB" id="A0A1I6XUU5"/>
<organism evidence="1 2">
    <name type="scientific">Algoriphagus locisalis</name>
    <dbReference type="NCBI Taxonomy" id="305507"/>
    <lineage>
        <taxon>Bacteria</taxon>
        <taxon>Pseudomonadati</taxon>
        <taxon>Bacteroidota</taxon>
        <taxon>Cytophagia</taxon>
        <taxon>Cytophagales</taxon>
        <taxon>Cyclobacteriaceae</taxon>
        <taxon>Algoriphagus</taxon>
    </lineage>
</organism>
<evidence type="ECO:0000313" key="1">
    <source>
        <dbReference type="EMBL" id="SFT41584.1"/>
    </source>
</evidence>
<reference evidence="2" key="1">
    <citation type="submission" date="2016-10" db="EMBL/GenBank/DDBJ databases">
        <authorList>
            <person name="Varghese N."/>
            <person name="Submissions S."/>
        </authorList>
    </citation>
    <scope>NUCLEOTIDE SEQUENCE [LARGE SCALE GENOMIC DNA]</scope>
    <source>
        <strain evidence="2">DSM 23445</strain>
    </source>
</reference>
<evidence type="ECO:0008006" key="3">
    <source>
        <dbReference type="Google" id="ProtNLM"/>
    </source>
</evidence>
<name>A0A1I6XUU5_9BACT</name>
<dbReference type="Proteomes" id="UP000199673">
    <property type="component" value="Unassembled WGS sequence"/>
</dbReference>